<feature type="transmembrane region" description="Helical" evidence="1">
    <location>
        <begin position="209"/>
        <end position="234"/>
    </location>
</feature>
<dbReference type="InterPro" id="IPR021205">
    <property type="entry name" value="Lanti_perm_SpaE/MutE/EpiE-like"/>
</dbReference>
<feature type="transmembrane region" description="Helical" evidence="1">
    <location>
        <begin position="20"/>
        <end position="44"/>
    </location>
</feature>
<keyword evidence="1" id="KW-0812">Transmembrane</keyword>
<dbReference type="AlphaFoldDB" id="A0A3E4PRE8"/>
<dbReference type="CDD" id="cd21807">
    <property type="entry name" value="ABC-2_lan_permease_MutE_EpiE-like"/>
    <property type="match status" value="1"/>
</dbReference>
<feature type="transmembrane region" description="Helical" evidence="1">
    <location>
        <begin position="90"/>
        <end position="117"/>
    </location>
</feature>
<evidence type="ECO:0000256" key="1">
    <source>
        <dbReference type="SAM" id="Phobius"/>
    </source>
</evidence>
<feature type="transmembrane region" description="Helical" evidence="1">
    <location>
        <begin position="153"/>
        <end position="172"/>
    </location>
</feature>
<gene>
    <name evidence="2" type="ORF">DXC93_09000</name>
</gene>
<protein>
    <submittedName>
        <fullName evidence="2">Lantibiotic immunity ABC transporter MutE/EpiE family permease subunit</fullName>
    </submittedName>
</protein>
<accession>A0A3E4PRE8</accession>
<dbReference type="Proteomes" id="UP000261324">
    <property type="component" value="Unassembled WGS sequence"/>
</dbReference>
<organism evidence="2 3">
    <name type="scientific">Dorea formicigenerans</name>
    <dbReference type="NCBI Taxonomy" id="39486"/>
    <lineage>
        <taxon>Bacteria</taxon>
        <taxon>Bacillati</taxon>
        <taxon>Bacillota</taxon>
        <taxon>Clostridia</taxon>
        <taxon>Lachnospirales</taxon>
        <taxon>Lachnospiraceae</taxon>
        <taxon>Dorea</taxon>
    </lineage>
</organism>
<evidence type="ECO:0000313" key="2">
    <source>
        <dbReference type="EMBL" id="RGK82634.1"/>
    </source>
</evidence>
<dbReference type="RefSeq" id="WP_117660071.1">
    <property type="nucleotide sequence ID" value="NZ_QSRA01000011.1"/>
</dbReference>
<keyword evidence="1" id="KW-1133">Transmembrane helix</keyword>
<dbReference type="Pfam" id="PF12730">
    <property type="entry name" value="ABC2_membrane_4"/>
    <property type="match status" value="1"/>
</dbReference>
<comment type="caution">
    <text evidence="2">The sequence shown here is derived from an EMBL/GenBank/DDBJ whole genome shotgun (WGS) entry which is preliminary data.</text>
</comment>
<feature type="transmembrane region" description="Helical" evidence="1">
    <location>
        <begin position="123"/>
        <end position="141"/>
    </location>
</feature>
<feature type="transmembrane region" description="Helical" evidence="1">
    <location>
        <begin position="50"/>
        <end position="69"/>
    </location>
</feature>
<proteinExistence type="predicted"/>
<dbReference type="EMBL" id="QSRA01000011">
    <property type="protein sequence ID" value="RGK82634.1"/>
    <property type="molecule type" value="Genomic_DNA"/>
</dbReference>
<keyword evidence="1" id="KW-0472">Membrane</keyword>
<name>A0A3E4PRE8_9FIRM</name>
<dbReference type="NCBIfam" id="TIGR03732">
    <property type="entry name" value="lanti_perm_MutE"/>
    <property type="match status" value="1"/>
</dbReference>
<reference evidence="2 3" key="1">
    <citation type="submission" date="2018-08" db="EMBL/GenBank/DDBJ databases">
        <title>A genome reference for cultivated species of the human gut microbiota.</title>
        <authorList>
            <person name="Zou Y."/>
            <person name="Xue W."/>
            <person name="Luo G."/>
        </authorList>
    </citation>
    <scope>NUCLEOTIDE SEQUENCE [LARGE SCALE GENOMIC DNA]</scope>
    <source>
        <strain evidence="2 3">TF09-3</strain>
    </source>
</reference>
<sequence length="243" mass="27571">MVNIIKAEHQKAKRTMRKKFIWGFPLLTFVMAFIFTLGMTNAYAESVWNWWYILLLPGMIALFCYLSVAQEKKIKYYHLTTIPTDRRKLLLGKIIYIGCMILFSNVIVFAGATLGGFLLTTHVPVKGALIAVLFLTFSELWEIPVALFLSERFGMIVNLFVCLFITVGGVVISQTRIWYVLVSAIPVRMMCPLLHILPNGLAAEAGNPLLNTGVIAPGICLSMIWFVLATLLFLKWFERREVE</sequence>
<evidence type="ECO:0000313" key="3">
    <source>
        <dbReference type="Proteomes" id="UP000261324"/>
    </source>
</evidence>